<dbReference type="AlphaFoldDB" id="A0A023GN25"/>
<dbReference type="GO" id="GO:0005789">
    <property type="term" value="C:endoplasmic reticulum membrane"/>
    <property type="evidence" value="ECO:0007669"/>
    <property type="project" value="UniProtKB-SubCell"/>
</dbReference>
<dbReference type="GO" id="GO:0020037">
    <property type="term" value="F:heme binding"/>
    <property type="evidence" value="ECO:0007669"/>
    <property type="project" value="InterPro"/>
</dbReference>
<dbReference type="InterPro" id="IPR002401">
    <property type="entry name" value="Cyt_P450_E_grp-I"/>
</dbReference>
<dbReference type="PRINTS" id="PR00385">
    <property type="entry name" value="P450"/>
</dbReference>
<comment type="cofactor">
    <cofactor evidence="1 14">
        <name>heme</name>
        <dbReference type="ChEBI" id="CHEBI:30413"/>
    </cofactor>
</comment>
<name>A0A023GN25_AMBTT</name>
<keyword evidence="7 14" id="KW-0479">Metal-binding</keyword>
<keyword evidence="9" id="KW-0492">Microsome</keyword>
<evidence type="ECO:0000256" key="2">
    <source>
        <dbReference type="ARBA" id="ARBA00003690"/>
    </source>
</evidence>
<dbReference type="InterPro" id="IPR001128">
    <property type="entry name" value="Cyt_P450"/>
</dbReference>
<evidence type="ECO:0000256" key="7">
    <source>
        <dbReference type="ARBA" id="ARBA00022723"/>
    </source>
</evidence>
<sequence length="513" mass="58206">MGSFPLETRFLHMSAWECGWSAVIASSAIVLVGVLTLKTLAAKTRNGKNTKRLAPGPRGIPLLGYLPFIWKPYHVVFHELSKRYGPIVRVRLGDKDVVVLHDLKSIREALTNPDVLYRPRDFLFNYLGVEGIAVMNGQPWQTNRRYCFHVLRNLGFAKKSMEEHIHEELQCFTDLLSSSKGKPMLVAQPLVSSVANNISALVFGRRYGLDDAKGRHVVGQLSKFLRYGNFFSVLDFLPVVRLLAFYIPYTSLRVMRSISKELTKVVREEIKQREENTDDKLEADFIDGYMRKIKENEGTDSHYTLKYLEGNALNFYGPATNPVRTIILWLVYLVASDPDGVQASIQKEIDSVIGRQRAPEWNDRNKMPFTMASILETLRWRTTAPLSLHRAAGRDTTIGGYDIPAGTLVVPNLSTLHNDPEHWPNPSQFDATRFLNADGTEVDEKSLAYMPFSIGRRACPGETLALMEIFLYVTTMLQKFRVLPEEGKTISLEIQRALLDVVDETQALRFIPR</sequence>
<dbReference type="FunFam" id="1.10.630.10:FF:000238">
    <property type="entry name" value="Cytochrome P450 2A6"/>
    <property type="match status" value="1"/>
</dbReference>
<keyword evidence="16" id="KW-1133">Transmembrane helix</keyword>
<keyword evidence="12 15" id="KW-0503">Monooxygenase</keyword>
<evidence type="ECO:0000256" key="9">
    <source>
        <dbReference type="ARBA" id="ARBA00022848"/>
    </source>
</evidence>
<dbReference type="SUPFAM" id="SSF48264">
    <property type="entry name" value="Cytochrome P450"/>
    <property type="match status" value="1"/>
</dbReference>
<dbReference type="GO" id="GO:0005506">
    <property type="term" value="F:iron ion binding"/>
    <property type="evidence" value="ECO:0007669"/>
    <property type="project" value="InterPro"/>
</dbReference>
<dbReference type="PRINTS" id="PR00463">
    <property type="entry name" value="EP450I"/>
</dbReference>
<proteinExistence type="evidence at transcript level"/>
<evidence type="ECO:0000256" key="5">
    <source>
        <dbReference type="ARBA" id="ARBA00010617"/>
    </source>
</evidence>
<feature type="transmembrane region" description="Helical" evidence="16">
    <location>
        <begin position="20"/>
        <end position="41"/>
    </location>
</feature>
<keyword evidence="6 14" id="KW-0349">Heme</keyword>
<keyword evidence="8" id="KW-0256">Endoplasmic reticulum</keyword>
<dbReference type="InterPro" id="IPR050182">
    <property type="entry name" value="Cytochrome_P450_fam2"/>
</dbReference>
<dbReference type="PROSITE" id="PS00086">
    <property type="entry name" value="CYTOCHROME_P450"/>
    <property type="match status" value="1"/>
</dbReference>
<feature type="binding site" description="axial binding residue" evidence="14">
    <location>
        <position position="459"/>
    </location>
    <ligand>
        <name>heme</name>
        <dbReference type="ChEBI" id="CHEBI:30413"/>
    </ligand>
    <ligandPart>
        <name>Fe</name>
        <dbReference type="ChEBI" id="CHEBI:18248"/>
    </ligandPart>
</feature>
<evidence type="ECO:0000256" key="1">
    <source>
        <dbReference type="ARBA" id="ARBA00001971"/>
    </source>
</evidence>
<evidence type="ECO:0000256" key="14">
    <source>
        <dbReference type="PIRSR" id="PIRSR602401-1"/>
    </source>
</evidence>
<dbReference type="Pfam" id="PF00067">
    <property type="entry name" value="p450"/>
    <property type="match status" value="1"/>
</dbReference>
<comment type="similarity">
    <text evidence="5 15">Belongs to the cytochrome P450 family.</text>
</comment>
<dbReference type="EMBL" id="GBBM01000870">
    <property type="protein sequence ID" value="JAC34548.1"/>
    <property type="molecule type" value="mRNA"/>
</dbReference>
<dbReference type="InterPro" id="IPR036396">
    <property type="entry name" value="Cyt_P450_sf"/>
</dbReference>
<evidence type="ECO:0000256" key="3">
    <source>
        <dbReference type="ARBA" id="ARBA00004174"/>
    </source>
</evidence>
<comment type="function">
    <text evidence="2">May be involved in the metabolism of insect hormones and in the breakdown of synthetic insecticides.</text>
</comment>
<dbReference type="GO" id="GO:0006805">
    <property type="term" value="P:xenobiotic metabolic process"/>
    <property type="evidence" value="ECO:0007669"/>
    <property type="project" value="TreeGrafter"/>
</dbReference>
<feature type="transmembrane region" description="Helical" evidence="16">
    <location>
        <begin position="230"/>
        <end position="249"/>
    </location>
</feature>
<accession>A0A023GN25</accession>
<evidence type="ECO:0000256" key="15">
    <source>
        <dbReference type="RuleBase" id="RU000461"/>
    </source>
</evidence>
<dbReference type="GO" id="GO:0006082">
    <property type="term" value="P:organic acid metabolic process"/>
    <property type="evidence" value="ECO:0007669"/>
    <property type="project" value="TreeGrafter"/>
</dbReference>
<evidence type="ECO:0000256" key="6">
    <source>
        <dbReference type="ARBA" id="ARBA00022617"/>
    </source>
</evidence>
<dbReference type="PANTHER" id="PTHR24300">
    <property type="entry name" value="CYTOCHROME P450 508A4-RELATED"/>
    <property type="match status" value="1"/>
</dbReference>
<evidence type="ECO:0000256" key="16">
    <source>
        <dbReference type="SAM" id="Phobius"/>
    </source>
</evidence>
<protein>
    <submittedName>
        <fullName evidence="17">Putative cytochrome p450 cyp2 subfamily protein</fullName>
    </submittedName>
</protein>
<dbReference type="Gene3D" id="1.10.630.10">
    <property type="entry name" value="Cytochrome P450"/>
    <property type="match status" value="1"/>
</dbReference>
<evidence type="ECO:0000256" key="8">
    <source>
        <dbReference type="ARBA" id="ARBA00022824"/>
    </source>
</evidence>
<organism evidence="17">
    <name type="scientific">Amblyomma triste</name>
    <name type="common">Neotropical tick</name>
    <dbReference type="NCBI Taxonomy" id="251400"/>
    <lineage>
        <taxon>Eukaryota</taxon>
        <taxon>Metazoa</taxon>
        <taxon>Ecdysozoa</taxon>
        <taxon>Arthropoda</taxon>
        <taxon>Chelicerata</taxon>
        <taxon>Arachnida</taxon>
        <taxon>Acari</taxon>
        <taxon>Parasitiformes</taxon>
        <taxon>Ixodida</taxon>
        <taxon>Ixodoidea</taxon>
        <taxon>Ixodidae</taxon>
        <taxon>Amblyomminae</taxon>
        <taxon>Amblyomma</taxon>
    </lineage>
</organism>
<keyword evidence="10 15" id="KW-0560">Oxidoreductase</keyword>
<evidence type="ECO:0000256" key="11">
    <source>
        <dbReference type="ARBA" id="ARBA00023004"/>
    </source>
</evidence>
<evidence type="ECO:0000256" key="4">
    <source>
        <dbReference type="ARBA" id="ARBA00004406"/>
    </source>
</evidence>
<dbReference type="InterPro" id="IPR017972">
    <property type="entry name" value="Cyt_P450_CS"/>
</dbReference>
<evidence type="ECO:0000256" key="12">
    <source>
        <dbReference type="ARBA" id="ARBA00023033"/>
    </source>
</evidence>
<dbReference type="PANTHER" id="PTHR24300:SF375">
    <property type="entry name" value="CYTOCHROME P450 FAMILY"/>
    <property type="match status" value="1"/>
</dbReference>
<evidence type="ECO:0000256" key="13">
    <source>
        <dbReference type="ARBA" id="ARBA00023136"/>
    </source>
</evidence>
<keyword evidence="11 14" id="KW-0408">Iron</keyword>
<evidence type="ECO:0000313" key="17">
    <source>
        <dbReference type="EMBL" id="JAC34548.1"/>
    </source>
</evidence>
<comment type="subcellular location">
    <subcellularLocation>
        <location evidence="4">Endoplasmic reticulum membrane</location>
        <topology evidence="4">Peripheral membrane protein</topology>
    </subcellularLocation>
    <subcellularLocation>
        <location evidence="3">Microsome membrane</location>
        <topology evidence="3">Peripheral membrane protein</topology>
    </subcellularLocation>
</comment>
<evidence type="ECO:0000256" key="10">
    <source>
        <dbReference type="ARBA" id="ARBA00023002"/>
    </source>
</evidence>
<reference evidence="17" key="1">
    <citation type="submission" date="2014-03" db="EMBL/GenBank/DDBJ databases">
        <title>The sialotranscriptome of Amblyomma triste, Amblyomma parvum and Amblyomma cajennense ticks, uncovered by 454-based RNA-seq.</title>
        <authorList>
            <person name="Garcia G.R."/>
            <person name="Gardinassi L.G."/>
            <person name="Ribeiro J.M."/>
            <person name="Anatriello E."/>
            <person name="Ferreira B.R."/>
            <person name="Moreira H.N."/>
            <person name="Mafra C."/>
            <person name="Olegario M.M."/>
            <person name="Szabo P.J."/>
            <person name="Miranda-Santos I.K."/>
            <person name="Maruyama S.R."/>
        </authorList>
    </citation>
    <scope>NUCLEOTIDE SEQUENCE</scope>
    <source>
        <strain evidence="17">Mato Grasso do Sul</strain>
        <tissue evidence="17">Salivary glands</tissue>
    </source>
</reference>
<dbReference type="GO" id="GO:0016712">
    <property type="term" value="F:oxidoreductase activity, acting on paired donors, with incorporation or reduction of molecular oxygen, reduced flavin or flavoprotein as one donor, and incorporation of one atom of oxygen"/>
    <property type="evidence" value="ECO:0007669"/>
    <property type="project" value="TreeGrafter"/>
</dbReference>
<keyword evidence="16" id="KW-0812">Transmembrane</keyword>
<keyword evidence="13 16" id="KW-0472">Membrane</keyword>